<keyword evidence="1" id="KW-0802">TPR repeat</keyword>
<gene>
    <name evidence="2" type="ORF">K6Q96_07530</name>
</gene>
<sequence>MEINEELSLKIKEICDEGDVFIELGEYRSAFDNFEEALDLIPTPKESYSVTAGVMAGLGDVYFKSGSFEQAKETFSASMYCVGAIGNPYLHLRLGQSQFELGNTNKAIDELARAYMGAGKEIFESDDPKYFDFLTSKLSPPAGGEW</sequence>
<organism evidence="2 3">
    <name type="scientific">Grimontia kaedaensis</name>
    <dbReference type="NCBI Taxonomy" id="2872157"/>
    <lineage>
        <taxon>Bacteria</taxon>
        <taxon>Pseudomonadati</taxon>
        <taxon>Pseudomonadota</taxon>
        <taxon>Gammaproteobacteria</taxon>
        <taxon>Vibrionales</taxon>
        <taxon>Vibrionaceae</taxon>
        <taxon>Grimontia</taxon>
    </lineage>
</organism>
<dbReference type="InterPro" id="IPR019734">
    <property type="entry name" value="TPR_rpt"/>
</dbReference>
<evidence type="ECO:0000313" key="2">
    <source>
        <dbReference type="EMBL" id="USH03831.1"/>
    </source>
</evidence>
<evidence type="ECO:0000313" key="3">
    <source>
        <dbReference type="Proteomes" id="UP001056255"/>
    </source>
</evidence>
<dbReference type="RefSeq" id="WP_238030531.1">
    <property type="nucleotide sequence ID" value="NZ_CP082275.1"/>
</dbReference>
<feature type="repeat" description="TPR" evidence="1">
    <location>
        <begin position="11"/>
        <end position="44"/>
    </location>
</feature>
<dbReference type="EMBL" id="CP082275">
    <property type="protein sequence ID" value="USH03831.1"/>
    <property type="molecule type" value="Genomic_DNA"/>
</dbReference>
<reference evidence="2" key="1">
    <citation type="submission" date="2021-08" db="EMBL/GenBank/DDBJ databases">
        <authorList>
            <person name="Sakaguchi M."/>
            <person name="Kikuchi T."/>
            <person name="Urbanczyk H."/>
        </authorList>
    </citation>
    <scope>NUCLEOTIDE SEQUENCE</scope>
    <source>
        <strain evidence="2">020920N</strain>
    </source>
</reference>
<protein>
    <submittedName>
        <fullName evidence="2">Tetratricopeptide repeat protein</fullName>
    </submittedName>
</protein>
<dbReference type="InterPro" id="IPR011990">
    <property type="entry name" value="TPR-like_helical_dom_sf"/>
</dbReference>
<dbReference type="PROSITE" id="PS50005">
    <property type="entry name" value="TPR"/>
    <property type="match status" value="1"/>
</dbReference>
<dbReference type="Pfam" id="PF13181">
    <property type="entry name" value="TPR_8"/>
    <property type="match status" value="1"/>
</dbReference>
<dbReference type="SUPFAM" id="SSF48452">
    <property type="entry name" value="TPR-like"/>
    <property type="match status" value="1"/>
</dbReference>
<dbReference type="Gene3D" id="1.25.40.10">
    <property type="entry name" value="Tetratricopeptide repeat domain"/>
    <property type="match status" value="1"/>
</dbReference>
<dbReference type="Proteomes" id="UP001056255">
    <property type="component" value="Chromosome I"/>
</dbReference>
<accession>A0ABY4WXX9</accession>
<evidence type="ECO:0000256" key="1">
    <source>
        <dbReference type="PROSITE-ProRule" id="PRU00339"/>
    </source>
</evidence>
<keyword evidence="3" id="KW-1185">Reference proteome</keyword>
<dbReference type="Pfam" id="PF13174">
    <property type="entry name" value="TPR_6"/>
    <property type="match status" value="1"/>
</dbReference>
<name>A0ABY4WXX9_9GAMM</name>
<proteinExistence type="predicted"/>